<dbReference type="RefSeq" id="XP_028463685.1">
    <property type="nucleotide sequence ID" value="XM_028615456.1"/>
</dbReference>
<organism evidence="2 3">
    <name type="scientific">Sodiomyces alkalinus (strain CBS 110278 / VKM F-3762 / F11)</name>
    <name type="common">Alkaliphilic filamentous fungus</name>
    <dbReference type="NCBI Taxonomy" id="1314773"/>
    <lineage>
        <taxon>Eukaryota</taxon>
        <taxon>Fungi</taxon>
        <taxon>Dikarya</taxon>
        <taxon>Ascomycota</taxon>
        <taxon>Pezizomycotina</taxon>
        <taxon>Sordariomycetes</taxon>
        <taxon>Hypocreomycetidae</taxon>
        <taxon>Glomerellales</taxon>
        <taxon>Plectosphaerellaceae</taxon>
        <taxon>Sodiomyces</taxon>
    </lineage>
</organism>
<evidence type="ECO:0000313" key="2">
    <source>
        <dbReference type="EMBL" id="ROT35879.1"/>
    </source>
</evidence>
<accession>A0A3N2PN22</accession>
<dbReference type="Proteomes" id="UP000272025">
    <property type="component" value="Unassembled WGS sequence"/>
</dbReference>
<name>A0A3N2PN22_SODAK</name>
<feature type="signal peptide" evidence="1">
    <location>
        <begin position="1"/>
        <end position="21"/>
    </location>
</feature>
<dbReference type="GeneID" id="39583933"/>
<keyword evidence="3" id="KW-1185">Reference proteome</keyword>
<evidence type="ECO:0000256" key="1">
    <source>
        <dbReference type="SAM" id="SignalP"/>
    </source>
</evidence>
<keyword evidence="1" id="KW-0732">Signal</keyword>
<reference evidence="2 3" key="1">
    <citation type="journal article" date="2018" name="Mol. Ecol.">
        <title>The obligate alkalophilic soda-lake fungus Sodiomyces alkalinus has shifted to a protein diet.</title>
        <authorList>
            <person name="Grum-Grzhimaylo A.A."/>
            <person name="Falkoski D.L."/>
            <person name="van den Heuvel J."/>
            <person name="Valero-Jimenez C.A."/>
            <person name="Min B."/>
            <person name="Choi I.G."/>
            <person name="Lipzen A."/>
            <person name="Daum C.G."/>
            <person name="Aanen D.K."/>
            <person name="Tsang A."/>
            <person name="Henrissat B."/>
            <person name="Bilanenko E.N."/>
            <person name="de Vries R.P."/>
            <person name="van Kan J.A.L."/>
            <person name="Grigoriev I.V."/>
            <person name="Debets A.J.M."/>
        </authorList>
    </citation>
    <scope>NUCLEOTIDE SEQUENCE [LARGE SCALE GENOMIC DNA]</scope>
    <source>
        <strain evidence="2 3">F11</strain>
    </source>
</reference>
<protein>
    <submittedName>
        <fullName evidence="2">Uncharacterized protein</fullName>
    </submittedName>
</protein>
<dbReference type="EMBL" id="ML119060">
    <property type="protein sequence ID" value="ROT35879.1"/>
    <property type="molecule type" value="Genomic_DNA"/>
</dbReference>
<feature type="chain" id="PRO_5018013758" evidence="1">
    <location>
        <begin position="22"/>
        <end position="72"/>
    </location>
</feature>
<sequence>MPPRSLMLYCAWVLTPPLASHVNPESALTKLEEGETIGLRDISKQEREVLGDYRPPCLEAMGLELAILSSEA</sequence>
<gene>
    <name evidence="2" type="ORF">SODALDRAFT_53203</name>
</gene>
<evidence type="ECO:0000313" key="3">
    <source>
        <dbReference type="Proteomes" id="UP000272025"/>
    </source>
</evidence>
<proteinExistence type="predicted"/>
<dbReference type="AlphaFoldDB" id="A0A3N2PN22"/>